<protein>
    <submittedName>
        <fullName evidence="2">3-methylfumaryl-CoA hydratase</fullName>
    </submittedName>
</protein>
<organism evidence="2 3">
    <name type="scientific">Paraburkholderia diazotrophica</name>
    <dbReference type="NCBI Taxonomy" id="667676"/>
    <lineage>
        <taxon>Bacteria</taxon>
        <taxon>Pseudomonadati</taxon>
        <taxon>Pseudomonadota</taxon>
        <taxon>Betaproteobacteria</taxon>
        <taxon>Burkholderiales</taxon>
        <taxon>Burkholderiaceae</taxon>
        <taxon>Paraburkholderia</taxon>
    </lineage>
</organism>
<dbReference type="STRING" id="667676.SAMN05192539_1022106"/>
<evidence type="ECO:0000313" key="3">
    <source>
        <dbReference type="Proteomes" id="UP000198866"/>
    </source>
</evidence>
<dbReference type="AlphaFoldDB" id="A0A1H7CTN4"/>
<keyword evidence="3" id="KW-1185">Reference proteome</keyword>
<dbReference type="RefSeq" id="WP_090870116.1">
    <property type="nucleotide sequence ID" value="NZ_FNYE01000022.1"/>
</dbReference>
<gene>
    <name evidence="2" type="ORF">SAMN05192539_1022106</name>
</gene>
<dbReference type="InterPro" id="IPR029069">
    <property type="entry name" value="HotDog_dom_sf"/>
</dbReference>
<proteinExistence type="predicted"/>
<feature type="domain" description="FAS1-like dehydratase" evidence="1">
    <location>
        <begin position="77"/>
        <end position="142"/>
    </location>
</feature>
<accession>A0A1H7CTN4</accession>
<evidence type="ECO:0000313" key="2">
    <source>
        <dbReference type="EMBL" id="SEJ90100.1"/>
    </source>
</evidence>
<reference evidence="3" key="1">
    <citation type="submission" date="2016-10" db="EMBL/GenBank/DDBJ databases">
        <authorList>
            <person name="Varghese N."/>
            <person name="Submissions S."/>
        </authorList>
    </citation>
    <scope>NUCLEOTIDE SEQUENCE [LARGE SCALE GENOMIC DNA]</scope>
    <source>
        <strain evidence="3">LMG 26031</strain>
    </source>
</reference>
<dbReference type="EMBL" id="FNYE01000022">
    <property type="protein sequence ID" value="SEJ90100.1"/>
    <property type="molecule type" value="Genomic_DNA"/>
</dbReference>
<dbReference type="InterPro" id="IPR052741">
    <property type="entry name" value="Mitochondrial_HTD2"/>
</dbReference>
<dbReference type="Gene3D" id="3.10.129.10">
    <property type="entry name" value="Hotdog Thioesterase"/>
    <property type="match status" value="1"/>
</dbReference>
<dbReference type="Proteomes" id="UP000198866">
    <property type="component" value="Unassembled WGS sequence"/>
</dbReference>
<name>A0A1H7CTN4_9BURK</name>
<dbReference type="PANTHER" id="PTHR28152">
    <property type="entry name" value="HYDROXYACYL-THIOESTER DEHYDRATASE TYPE 2, MITOCHONDRIAL"/>
    <property type="match status" value="1"/>
</dbReference>
<dbReference type="GO" id="GO:0019171">
    <property type="term" value="F:(3R)-hydroxyacyl-[acyl-carrier-protein] dehydratase activity"/>
    <property type="evidence" value="ECO:0007669"/>
    <property type="project" value="TreeGrafter"/>
</dbReference>
<dbReference type="Pfam" id="PF13452">
    <property type="entry name" value="FAS1_DH_region"/>
    <property type="match status" value="1"/>
</dbReference>
<sequence>MVMDIAHLQQWTGRTEQVHDQVTLTPMTALGAMLDRDDPPAAPGDDLPPLWHWLYFLPVHRQSMVEADGHPKRGSFLPPVDLPRRMWAGSQLGFLRPLKAGSAITRLSCIESVAHKQGRTGDLVFVKVKHEVSDVAGLAIVERQDIVYRDHPAASEKPAASQAAPAGAQWAREVIPDPVLLFRYSALTLNGHRIHYDRPYAIGEEGYEGLVVHGPLLATLLMDSLRSELPGARVGSFSFRAIKPVVDTSPFYVYGKQDESDPGKVNMWISGSDGSLRMEASAVLA</sequence>
<dbReference type="OrthoDB" id="7183822at2"/>
<dbReference type="SUPFAM" id="SSF54637">
    <property type="entry name" value="Thioesterase/thiol ester dehydrase-isomerase"/>
    <property type="match status" value="1"/>
</dbReference>
<dbReference type="InterPro" id="IPR039569">
    <property type="entry name" value="FAS1-like_DH_region"/>
</dbReference>
<dbReference type="PANTHER" id="PTHR28152:SF1">
    <property type="entry name" value="HYDROXYACYL-THIOESTER DEHYDRATASE TYPE 2, MITOCHONDRIAL"/>
    <property type="match status" value="1"/>
</dbReference>
<evidence type="ECO:0000259" key="1">
    <source>
        <dbReference type="Pfam" id="PF13452"/>
    </source>
</evidence>